<reference evidence="5 6" key="1">
    <citation type="submission" date="2016-11" db="EMBL/GenBank/DDBJ databases">
        <title>The macronuclear genome of Stentor coeruleus: a giant cell with tiny introns.</title>
        <authorList>
            <person name="Slabodnick M."/>
            <person name="Ruby J.G."/>
            <person name="Reiff S.B."/>
            <person name="Swart E.C."/>
            <person name="Gosai S."/>
            <person name="Prabakaran S."/>
            <person name="Witkowska E."/>
            <person name="Larue G.E."/>
            <person name="Fisher S."/>
            <person name="Freeman R.M."/>
            <person name="Gunawardena J."/>
            <person name="Chu W."/>
            <person name="Stover N.A."/>
            <person name="Gregory B.D."/>
            <person name="Nowacki M."/>
            <person name="Derisi J."/>
            <person name="Roy S.W."/>
            <person name="Marshall W.F."/>
            <person name="Sood P."/>
        </authorList>
    </citation>
    <scope>NUCLEOTIDE SEQUENCE [LARGE SCALE GENOMIC DNA]</scope>
    <source>
        <strain evidence="5">WM001</strain>
    </source>
</reference>
<evidence type="ECO:0000256" key="3">
    <source>
        <dbReference type="SAM" id="Coils"/>
    </source>
</evidence>
<name>A0A1R2BRU6_9CILI</name>
<evidence type="ECO:0000259" key="4">
    <source>
        <dbReference type="PROSITE" id="PS50011"/>
    </source>
</evidence>
<proteinExistence type="predicted"/>
<evidence type="ECO:0000313" key="6">
    <source>
        <dbReference type="Proteomes" id="UP000187209"/>
    </source>
</evidence>
<dbReference type="EMBL" id="MPUH01000469">
    <property type="protein sequence ID" value="OMJ79480.1"/>
    <property type="molecule type" value="Genomic_DNA"/>
</dbReference>
<keyword evidence="2" id="KW-0547">Nucleotide-binding</keyword>
<dbReference type="InterPro" id="IPR000719">
    <property type="entry name" value="Prot_kinase_dom"/>
</dbReference>
<evidence type="ECO:0000256" key="1">
    <source>
        <dbReference type="ARBA" id="ARBA00023860"/>
    </source>
</evidence>
<dbReference type="CDD" id="cd14016">
    <property type="entry name" value="STKc_CK1"/>
    <property type="match status" value="1"/>
</dbReference>
<feature type="coiled-coil region" evidence="3">
    <location>
        <begin position="330"/>
        <end position="357"/>
    </location>
</feature>
<dbReference type="GO" id="GO:0004672">
    <property type="term" value="F:protein kinase activity"/>
    <property type="evidence" value="ECO:0007669"/>
    <property type="project" value="InterPro"/>
</dbReference>
<dbReference type="GO" id="GO:0005524">
    <property type="term" value="F:ATP binding"/>
    <property type="evidence" value="ECO:0007669"/>
    <property type="project" value="UniProtKB-UniRule"/>
</dbReference>
<gene>
    <name evidence="5" type="ORF">SteCoe_20489</name>
</gene>
<dbReference type="PROSITE" id="PS50011">
    <property type="entry name" value="PROTEIN_KINASE_DOM"/>
    <property type="match status" value="1"/>
</dbReference>
<keyword evidence="6" id="KW-1185">Reference proteome</keyword>
<evidence type="ECO:0000313" key="5">
    <source>
        <dbReference type="EMBL" id="OMJ79480.1"/>
    </source>
</evidence>
<dbReference type="InterPro" id="IPR011009">
    <property type="entry name" value="Kinase-like_dom_sf"/>
</dbReference>
<dbReference type="SUPFAM" id="SSF56112">
    <property type="entry name" value="Protein kinase-like (PK-like)"/>
    <property type="match status" value="1"/>
</dbReference>
<dbReference type="InterPro" id="IPR050235">
    <property type="entry name" value="CK1_Ser-Thr_kinase"/>
</dbReference>
<protein>
    <recommendedName>
        <fullName evidence="1">Casein kinase I</fullName>
    </recommendedName>
</protein>
<dbReference type="InterPro" id="IPR017441">
    <property type="entry name" value="Protein_kinase_ATP_BS"/>
</dbReference>
<dbReference type="PROSITE" id="PS00107">
    <property type="entry name" value="PROTEIN_KINASE_ATP"/>
    <property type="match status" value="1"/>
</dbReference>
<dbReference type="PANTHER" id="PTHR11909">
    <property type="entry name" value="CASEIN KINASE-RELATED"/>
    <property type="match status" value="1"/>
</dbReference>
<dbReference type="OrthoDB" id="5979581at2759"/>
<sequence>MQIEFDKTILERYYIKDEVGTGSFGKVYKLQHLSKNKSFALKVDIRQKGSVLLEAKILADLQGGLGIPKLYKYGSTDQFSYMIVELLGPTLNKLLKQCKGKFSLATVVSIMLQLITRIEYVHKKGYLHRDLKPHQVLVGRNPKMIYLTDFGLARKFEVNNYHISFQNSCPRVGNATFSSLNNHSGVRQSRRDDLESIAYMALYFLKGHLPWQSIQKLSSNTKWQNIFQIKSHINIEDLCVGSPKEFSILLKYCRNLKFEEKPDYNYIQSLFLQIQQRENLYESFYDWIEDEKSLRSPTTICEFSQSLSISNNIPRCSTINVENIAGVGIKDEIKEVINEKRRKKSRAKTQAQSIMKKNRMRHTLNIEAVEQGDNQLSSKNWFDESTYNSLDVTPKNIYPEIRNRKAWFGAVKVKKDEDRCKVF</sequence>
<organism evidence="5 6">
    <name type="scientific">Stentor coeruleus</name>
    <dbReference type="NCBI Taxonomy" id="5963"/>
    <lineage>
        <taxon>Eukaryota</taxon>
        <taxon>Sar</taxon>
        <taxon>Alveolata</taxon>
        <taxon>Ciliophora</taxon>
        <taxon>Postciliodesmatophora</taxon>
        <taxon>Heterotrichea</taxon>
        <taxon>Heterotrichida</taxon>
        <taxon>Stentoridae</taxon>
        <taxon>Stentor</taxon>
    </lineage>
</organism>
<feature type="domain" description="Protein kinase" evidence="4">
    <location>
        <begin position="13"/>
        <end position="272"/>
    </location>
</feature>
<evidence type="ECO:0000256" key="2">
    <source>
        <dbReference type="PROSITE-ProRule" id="PRU10141"/>
    </source>
</evidence>
<dbReference type="Gene3D" id="1.10.510.10">
    <property type="entry name" value="Transferase(Phosphotransferase) domain 1"/>
    <property type="match status" value="1"/>
</dbReference>
<keyword evidence="2" id="KW-0067">ATP-binding</keyword>
<feature type="binding site" evidence="2">
    <location>
        <position position="42"/>
    </location>
    <ligand>
        <name>ATP</name>
        <dbReference type="ChEBI" id="CHEBI:30616"/>
    </ligand>
</feature>
<dbReference type="Pfam" id="PF00069">
    <property type="entry name" value="Pkinase"/>
    <property type="match status" value="1"/>
</dbReference>
<accession>A0A1R2BRU6</accession>
<keyword evidence="3" id="KW-0175">Coiled coil</keyword>
<dbReference type="Proteomes" id="UP000187209">
    <property type="component" value="Unassembled WGS sequence"/>
</dbReference>
<dbReference type="AlphaFoldDB" id="A0A1R2BRU6"/>
<comment type="caution">
    <text evidence="5">The sequence shown here is derived from an EMBL/GenBank/DDBJ whole genome shotgun (WGS) entry which is preliminary data.</text>
</comment>